<name>A0ABQ5S9M1_9CHLO</name>
<feature type="region of interest" description="Disordered" evidence="7">
    <location>
        <begin position="379"/>
        <end position="399"/>
    </location>
</feature>
<dbReference type="Gene3D" id="3.40.50.720">
    <property type="entry name" value="NAD(P)-binding Rossmann-like Domain"/>
    <property type="match status" value="1"/>
</dbReference>
<feature type="region of interest" description="Disordered" evidence="7">
    <location>
        <begin position="629"/>
        <end position="759"/>
    </location>
</feature>
<feature type="domain" description="CASTOR/POLLUX/SYM8 ion channel conserved" evidence="9">
    <location>
        <begin position="506"/>
        <end position="569"/>
    </location>
</feature>
<feature type="transmembrane region" description="Helical" evidence="8">
    <location>
        <begin position="248"/>
        <end position="268"/>
    </location>
</feature>
<evidence type="ECO:0000313" key="10">
    <source>
        <dbReference type="EMBL" id="GLI66037.1"/>
    </source>
</evidence>
<dbReference type="EMBL" id="BSDZ01000027">
    <property type="protein sequence ID" value="GLI66037.1"/>
    <property type="molecule type" value="Genomic_DNA"/>
</dbReference>
<evidence type="ECO:0000256" key="3">
    <source>
        <dbReference type="ARBA" id="ARBA00022692"/>
    </source>
</evidence>
<keyword evidence="11" id="KW-1185">Reference proteome</keyword>
<comment type="caution">
    <text evidence="10">The sequence shown here is derived from an EMBL/GenBank/DDBJ whole genome shotgun (WGS) entry which is preliminary data.</text>
</comment>
<reference evidence="10 11" key="1">
    <citation type="journal article" date="2023" name="IScience">
        <title>Expanded male sex-determining region conserved during the evolution of homothallism in the green alga Volvox.</title>
        <authorList>
            <person name="Yamamoto K."/>
            <person name="Matsuzaki R."/>
            <person name="Mahakham W."/>
            <person name="Heman W."/>
            <person name="Sekimoto H."/>
            <person name="Kawachi M."/>
            <person name="Minakuchi Y."/>
            <person name="Toyoda A."/>
            <person name="Nozaki H."/>
        </authorList>
    </citation>
    <scope>NUCLEOTIDE SEQUENCE [LARGE SCALE GENOMIC DNA]</scope>
    <source>
        <strain evidence="10 11">NIES-4468</strain>
    </source>
</reference>
<dbReference type="PANTHER" id="PTHR31563:SF10">
    <property type="entry name" value="ION CHANNEL POLLUX-RELATED"/>
    <property type="match status" value="1"/>
</dbReference>
<keyword evidence="4 8" id="KW-1133">Transmembrane helix</keyword>
<feature type="compositionally biased region" description="Basic and acidic residues" evidence="7">
    <location>
        <begin position="629"/>
        <end position="643"/>
    </location>
</feature>
<feature type="compositionally biased region" description="Basic and acidic residues" evidence="7">
    <location>
        <begin position="54"/>
        <end position="65"/>
    </location>
</feature>
<proteinExistence type="predicted"/>
<comment type="subcellular location">
    <subcellularLocation>
        <location evidence="1">Endomembrane system</location>
        <topology evidence="1">Multi-pass membrane protein</topology>
    </subcellularLocation>
</comment>
<evidence type="ECO:0000313" key="11">
    <source>
        <dbReference type="Proteomes" id="UP001165090"/>
    </source>
</evidence>
<dbReference type="Pfam" id="PF06241">
    <property type="entry name" value="Castor_Poll_mid"/>
    <property type="match status" value="1"/>
</dbReference>
<feature type="compositionally biased region" description="Polar residues" evidence="7">
    <location>
        <begin position="701"/>
        <end position="726"/>
    </location>
</feature>
<evidence type="ECO:0000259" key="9">
    <source>
        <dbReference type="Pfam" id="PF06241"/>
    </source>
</evidence>
<evidence type="ECO:0000256" key="2">
    <source>
        <dbReference type="ARBA" id="ARBA00022448"/>
    </source>
</evidence>
<evidence type="ECO:0000256" key="4">
    <source>
        <dbReference type="ARBA" id="ARBA00022989"/>
    </source>
</evidence>
<evidence type="ECO:0000256" key="5">
    <source>
        <dbReference type="ARBA" id="ARBA00023065"/>
    </source>
</evidence>
<sequence>MSMTPRSIIGSSGTRQHVQSWNTLAIQKTSLGRLRGSWAASTHLQRSTAPAEGFRTHHDLSEPHKHPNKLWAGRLPDLMIAVVTSAVGTALAAAMLAAVPSTASAKDAGNFRYSPAYQPFSSTIPEAGRLPAPAPPAPTRALSLARRGRPAVLLASTSMSLTFQQQTEAVYGWLAWINYKVLQMMTLPAWGKLLTVLFVGVPILTLGSFILRALTGLGFKAALLRCYFILNNVPGVDIANEADPRAAVVLNLMYTVGLLTFAALIGVIGNDIGNAVEAARLGNSSVVERNHTVVLGYNRQLVEVLRQVAHARADRGAAAFPGQLVVLSDKARTELESILVEALGPAAAGRVVTRQGSPLKVADLQRVSAGHARTVIMLAPEPTESQNSGTGQAQEKTDAVAMAAAEDDPLANSSEDSTATSQGLTLEARQSVTLAALYHLRQQAVLEPGSRDLGSEPQTVVIQHNTDLDLLDPDIFMRVKGSDGGGAEVVMMAKHQVTPVSRLNSLSRLQAQCTSQPGISVVMGNIMRQQRGTQEFYVQYFPEVAGLTYGQARRIFPRAILCGLYGHIDANSLTTNSTEARLNAPAQAVVLNPPDSTPLLEQTSLILLADCLKDLQISTTSLRELLAAKAKDATRREQPEQKRNNHHNNHNTHNTHNNGHTHHHQSPRHVQTTQEENPQRGAVAATKKVATVSGQHDDISAITTSLPEVSINQSLPSSGNSEQVGQEDSARTPNGPKSPVRSHGPIPEWAAKGESKKAGGTWAEHGARALKVVVLVFNEQQLEELLEGLADYCPPGSKAILVAAEDIAASHAPRSTVFSRLHKGRRQLTVLAVAGDPRTRRSLLEAGVQDADAVILTGLEGTCPDNADAQALATLIQLQTLMPYVNPVGGVIGAATTRDAKYYATSDSLSSSSLSPTAGSEADAGKRRRERALLEGPATRTQPLNLVCSVIDPRIKEIMSSLVRVQAVAGGRGVAPTGGAARRQVTVEPINPDEMLAGVLTQVAAEPRLAAVFHELSTGDGVEINLRTPAALELPYNQPVTWDQVQDAGRQHGVTVIGLLQVNNTAAAAAATAAGATATTIISNDPILPPRLLLGVPALQPAGSLSMEFKPGDKVVVLSGE</sequence>
<evidence type="ECO:0000256" key="6">
    <source>
        <dbReference type="ARBA" id="ARBA00023136"/>
    </source>
</evidence>
<feature type="compositionally biased region" description="Polar residues" evidence="7">
    <location>
        <begin position="383"/>
        <end position="394"/>
    </location>
</feature>
<feature type="region of interest" description="Disordered" evidence="7">
    <location>
        <begin position="45"/>
        <end position="65"/>
    </location>
</feature>
<keyword evidence="5" id="KW-0406">Ion transport</keyword>
<evidence type="ECO:0000256" key="1">
    <source>
        <dbReference type="ARBA" id="ARBA00004127"/>
    </source>
</evidence>
<accession>A0ABQ5S9M1</accession>
<evidence type="ECO:0000256" key="8">
    <source>
        <dbReference type="SAM" id="Phobius"/>
    </source>
</evidence>
<keyword evidence="6 8" id="KW-0472">Membrane</keyword>
<protein>
    <recommendedName>
        <fullName evidence="9">CASTOR/POLLUX/SYM8 ion channel conserved domain-containing protein</fullName>
    </recommendedName>
</protein>
<feature type="transmembrane region" description="Helical" evidence="8">
    <location>
        <begin position="189"/>
        <end position="211"/>
    </location>
</feature>
<feature type="compositionally biased region" description="Low complexity" evidence="7">
    <location>
        <begin position="906"/>
        <end position="915"/>
    </location>
</feature>
<organism evidence="10 11">
    <name type="scientific">Volvox africanus</name>
    <dbReference type="NCBI Taxonomy" id="51714"/>
    <lineage>
        <taxon>Eukaryota</taxon>
        <taxon>Viridiplantae</taxon>
        <taxon>Chlorophyta</taxon>
        <taxon>core chlorophytes</taxon>
        <taxon>Chlorophyceae</taxon>
        <taxon>CS clade</taxon>
        <taxon>Chlamydomonadales</taxon>
        <taxon>Volvocaceae</taxon>
        <taxon>Volvox</taxon>
    </lineage>
</organism>
<dbReference type="PANTHER" id="PTHR31563">
    <property type="entry name" value="ION CHANNEL POLLUX-RELATED"/>
    <property type="match status" value="1"/>
</dbReference>
<gene>
    <name evidence="10" type="ORF">VaNZ11_009744</name>
</gene>
<evidence type="ECO:0000256" key="7">
    <source>
        <dbReference type="SAM" id="MobiDB-lite"/>
    </source>
</evidence>
<dbReference type="InterPro" id="IPR010420">
    <property type="entry name" value="CASTOR/POLLUX/SYM8_dom"/>
</dbReference>
<keyword evidence="3 8" id="KW-0812">Transmembrane</keyword>
<dbReference type="InterPro" id="IPR044849">
    <property type="entry name" value="CASTOR/POLLUX/SYM8-like"/>
</dbReference>
<keyword evidence="2" id="KW-0813">Transport</keyword>
<feature type="compositionally biased region" description="Low complexity" evidence="7">
    <location>
        <begin position="682"/>
        <end position="692"/>
    </location>
</feature>
<feature type="transmembrane region" description="Helical" evidence="8">
    <location>
        <begin position="78"/>
        <end position="99"/>
    </location>
</feature>
<dbReference type="Proteomes" id="UP001165090">
    <property type="component" value="Unassembled WGS sequence"/>
</dbReference>
<feature type="region of interest" description="Disordered" evidence="7">
    <location>
        <begin position="906"/>
        <end position="928"/>
    </location>
</feature>